<proteinExistence type="predicted"/>
<dbReference type="EMBL" id="JAWWNJ010000169">
    <property type="protein sequence ID" value="KAK6977377.1"/>
    <property type="molecule type" value="Genomic_DNA"/>
</dbReference>
<sequence>MTTSTSLPVIVPATAAIVARHLTKTKVFHEDDVYPPPLPVLLKDTDFPLPVFEPLYANTTPILGGESPLRLPQINASTPFNGIDPVSEKNSLPELPQRANTPRKLPERTPHRVVRIHSPYPLRASGSRQITRRESSPLSPPPEETVHHYPPRAPPITIPRPTRVQENYTTSLDAHLSKPMHEKLKAAFDDAAPNFLNLSRSFTEQDSGDIEKFKAEMHRIHPVLKQFEQDWAFQGIVTNLLRNRKASRHREQAAELAAIASGKKINERTKAPRRSVV</sequence>
<organism evidence="2 3">
    <name type="scientific">Favolaschia claudopus</name>
    <dbReference type="NCBI Taxonomy" id="2862362"/>
    <lineage>
        <taxon>Eukaryota</taxon>
        <taxon>Fungi</taxon>
        <taxon>Dikarya</taxon>
        <taxon>Basidiomycota</taxon>
        <taxon>Agaricomycotina</taxon>
        <taxon>Agaricomycetes</taxon>
        <taxon>Agaricomycetidae</taxon>
        <taxon>Agaricales</taxon>
        <taxon>Marasmiineae</taxon>
        <taxon>Mycenaceae</taxon>
        <taxon>Favolaschia</taxon>
    </lineage>
</organism>
<evidence type="ECO:0000313" key="2">
    <source>
        <dbReference type="EMBL" id="KAK6977377.1"/>
    </source>
</evidence>
<keyword evidence="3" id="KW-1185">Reference proteome</keyword>
<feature type="region of interest" description="Disordered" evidence="1">
    <location>
        <begin position="124"/>
        <end position="160"/>
    </location>
</feature>
<dbReference type="AlphaFoldDB" id="A0AAV9ZC50"/>
<evidence type="ECO:0000313" key="3">
    <source>
        <dbReference type="Proteomes" id="UP001362999"/>
    </source>
</evidence>
<comment type="caution">
    <text evidence="2">The sequence shown here is derived from an EMBL/GenBank/DDBJ whole genome shotgun (WGS) entry which is preliminary data.</text>
</comment>
<reference evidence="2 3" key="1">
    <citation type="journal article" date="2024" name="J Genomics">
        <title>Draft genome sequencing and assembly of Favolaschia claudopus CIRM-BRFM 2984 isolated from oak limbs.</title>
        <authorList>
            <person name="Navarro D."/>
            <person name="Drula E."/>
            <person name="Chaduli D."/>
            <person name="Cazenave R."/>
            <person name="Ahrendt S."/>
            <person name="Wang J."/>
            <person name="Lipzen A."/>
            <person name="Daum C."/>
            <person name="Barry K."/>
            <person name="Grigoriev I.V."/>
            <person name="Favel A."/>
            <person name="Rosso M.N."/>
            <person name="Martin F."/>
        </authorList>
    </citation>
    <scope>NUCLEOTIDE SEQUENCE [LARGE SCALE GENOMIC DNA]</scope>
    <source>
        <strain evidence="2 3">CIRM-BRFM 2984</strain>
    </source>
</reference>
<name>A0AAV9ZC50_9AGAR</name>
<gene>
    <name evidence="2" type="ORF">R3P38DRAFT_3124761</name>
</gene>
<dbReference type="Proteomes" id="UP001362999">
    <property type="component" value="Unassembled WGS sequence"/>
</dbReference>
<protein>
    <submittedName>
        <fullName evidence="2">Uncharacterized protein</fullName>
    </submittedName>
</protein>
<evidence type="ECO:0000256" key="1">
    <source>
        <dbReference type="SAM" id="MobiDB-lite"/>
    </source>
</evidence>
<feature type="region of interest" description="Disordered" evidence="1">
    <location>
        <begin position="86"/>
        <end position="105"/>
    </location>
</feature>
<accession>A0AAV9ZC50</accession>